<sequence>MAVCRSNDGRRGTAAFGVSPRMQFRCAVSHQPTVSRLGRMAGALRAFTGFETNFNHGLWPSCWDASTSRRLFQATQVVAPTSFWFRQARCDSSWANSSFTVAHSTSRAQAAFLVSMLRLEASDLGIQIGGSKPRKS</sequence>
<comment type="caution">
    <text evidence="1">The sequence shown here is derived from an EMBL/GenBank/DDBJ whole genome shotgun (WGS) entry which is preliminary data.</text>
</comment>
<name>A0A9P3LBF3_9APHY</name>
<organism evidence="1 2">
    <name type="scientific">Phanerochaete sordida</name>
    <dbReference type="NCBI Taxonomy" id="48140"/>
    <lineage>
        <taxon>Eukaryota</taxon>
        <taxon>Fungi</taxon>
        <taxon>Dikarya</taxon>
        <taxon>Basidiomycota</taxon>
        <taxon>Agaricomycotina</taxon>
        <taxon>Agaricomycetes</taxon>
        <taxon>Polyporales</taxon>
        <taxon>Phanerochaetaceae</taxon>
        <taxon>Phanerochaete</taxon>
    </lineage>
</organism>
<evidence type="ECO:0000313" key="1">
    <source>
        <dbReference type="EMBL" id="GJE89426.1"/>
    </source>
</evidence>
<keyword evidence="2" id="KW-1185">Reference proteome</keyword>
<evidence type="ECO:0000313" key="2">
    <source>
        <dbReference type="Proteomes" id="UP000703269"/>
    </source>
</evidence>
<dbReference type="Proteomes" id="UP000703269">
    <property type="component" value="Unassembled WGS sequence"/>
</dbReference>
<gene>
    <name evidence="1" type="ORF">PsYK624_055270</name>
</gene>
<dbReference type="EMBL" id="BPQB01000012">
    <property type="protein sequence ID" value="GJE89426.1"/>
    <property type="molecule type" value="Genomic_DNA"/>
</dbReference>
<dbReference type="AlphaFoldDB" id="A0A9P3LBF3"/>
<accession>A0A9P3LBF3</accession>
<proteinExistence type="predicted"/>
<protein>
    <submittedName>
        <fullName evidence="1">Uncharacterized protein</fullName>
    </submittedName>
</protein>
<reference evidence="1 2" key="1">
    <citation type="submission" date="2021-08" db="EMBL/GenBank/DDBJ databases">
        <title>Draft Genome Sequence of Phanerochaete sordida strain YK-624.</title>
        <authorList>
            <person name="Mori T."/>
            <person name="Dohra H."/>
            <person name="Suzuki T."/>
            <person name="Kawagishi H."/>
            <person name="Hirai H."/>
        </authorList>
    </citation>
    <scope>NUCLEOTIDE SEQUENCE [LARGE SCALE GENOMIC DNA]</scope>
    <source>
        <strain evidence="1 2">YK-624</strain>
    </source>
</reference>